<dbReference type="RefSeq" id="WP_169158838.1">
    <property type="nucleotide sequence ID" value="NZ_JABBFW010000001.1"/>
</dbReference>
<dbReference type="SUPFAM" id="SSF56529">
    <property type="entry name" value="FAH"/>
    <property type="match status" value="1"/>
</dbReference>
<dbReference type="Pfam" id="PF01557">
    <property type="entry name" value="FAA_hydrolase"/>
    <property type="match status" value="1"/>
</dbReference>
<protein>
    <submittedName>
        <fullName evidence="3">Decarboxylase</fullName>
    </submittedName>
</protein>
<gene>
    <name evidence="3" type="ORF">HHL10_03095</name>
</gene>
<dbReference type="InterPro" id="IPR050772">
    <property type="entry name" value="Hydratase-Decarb/MhpD_sf"/>
</dbReference>
<evidence type="ECO:0000259" key="2">
    <source>
        <dbReference type="Pfam" id="PF01557"/>
    </source>
</evidence>
<feature type="domain" description="Fumarylacetoacetase-like C-terminal" evidence="2">
    <location>
        <begin position="94"/>
        <end position="262"/>
    </location>
</feature>
<comment type="caution">
    <text evidence="3">The sequence shown here is derived from an EMBL/GenBank/DDBJ whole genome shotgun (WGS) entry which is preliminary data.</text>
</comment>
<dbReference type="Gene3D" id="3.90.850.10">
    <property type="entry name" value="Fumarylacetoacetase-like, C-terminal domain"/>
    <property type="match status" value="1"/>
</dbReference>
<dbReference type="EMBL" id="JABBFW010000001">
    <property type="protein sequence ID" value="NML13968.1"/>
    <property type="molecule type" value="Genomic_DNA"/>
</dbReference>
<organism evidence="3 4">
    <name type="scientific">Azohydromonas caseinilytica</name>
    <dbReference type="NCBI Taxonomy" id="2728836"/>
    <lineage>
        <taxon>Bacteria</taxon>
        <taxon>Pseudomonadati</taxon>
        <taxon>Pseudomonadota</taxon>
        <taxon>Betaproteobacteria</taxon>
        <taxon>Burkholderiales</taxon>
        <taxon>Sphaerotilaceae</taxon>
        <taxon>Azohydromonas</taxon>
    </lineage>
</organism>
<dbReference type="Proteomes" id="UP000574067">
    <property type="component" value="Unassembled WGS sequence"/>
</dbReference>
<dbReference type="GO" id="GO:0005737">
    <property type="term" value="C:cytoplasm"/>
    <property type="evidence" value="ECO:0007669"/>
    <property type="project" value="TreeGrafter"/>
</dbReference>
<keyword evidence="4" id="KW-1185">Reference proteome</keyword>
<dbReference type="InterPro" id="IPR011234">
    <property type="entry name" value="Fumarylacetoacetase-like_C"/>
</dbReference>
<dbReference type="AlphaFoldDB" id="A0A848F4G0"/>
<dbReference type="PANTHER" id="PTHR30143:SF0">
    <property type="entry name" value="2-KETO-4-PENTENOATE HYDRATASE"/>
    <property type="match status" value="1"/>
</dbReference>
<evidence type="ECO:0000256" key="1">
    <source>
        <dbReference type="ARBA" id="ARBA00023239"/>
    </source>
</evidence>
<dbReference type="InterPro" id="IPR036663">
    <property type="entry name" value="Fumarylacetoacetase_C_sf"/>
</dbReference>
<dbReference type="GO" id="GO:0008684">
    <property type="term" value="F:2-oxopent-4-enoate hydratase activity"/>
    <property type="evidence" value="ECO:0007669"/>
    <property type="project" value="TreeGrafter"/>
</dbReference>
<sequence>MLSIAQLQSVADEIQSARDGTRQLQPFSARLPGFDLGAAYAAAALGHQARLARGERPVGRKLGFTNPDMWDLHGVRAPVWAWLYEDSVSQLTSGSAVCSLSRFAEPRIEPEIVFGLRATPPARADEAALLACIEWVAHGFEIVQSHFPGWRFEAADTVVDQALHGTLLIGAPLSPAALGPDPATALRDFRVELCCDGAPRETGQGSNVLGSPLAALGHLVELLAGEPSAPALQPGDIVTTGTLTTALPVRPGERWSTALRGIALPGLEVEFKP</sequence>
<accession>A0A848F4G0</accession>
<dbReference type="PANTHER" id="PTHR30143">
    <property type="entry name" value="ACID HYDRATASE"/>
    <property type="match status" value="1"/>
</dbReference>
<proteinExistence type="predicted"/>
<evidence type="ECO:0000313" key="3">
    <source>
        <dbReference type="EMBL" id="NML13968.1"/>
    </source>
</evidence>
<keyword evidence="1" id="KW-0456">Lyase</keyword>
<evidence type="ECO:0000313" key="4">
    <source>
        <dbReference type="Proteomes" id="UP000574067"/>
    </source>
</evidence>
<reference evidence="3 4" key="1">
    <citation type="submission" date="2020-04" db="EMBL/GenBank/DDBJ databases">
        <title>Azohydromonas sp. isolated from soil.</title>
        <authorList>
            <person name="Dahal R.H."/>
        </authorList>
    </citation>
    <scope>NUCLEOTIDE SEQUENCE [LARGE SCALE GENOMIC DNA]</scope>
    <source>
        <strain evidence="3 4">G-1-1-14</strain>
    </source>
</reference>
<name>A0A848F4G0_9BURK</name>